<dbReference type="AlphaFoldDB" id="A0AAN7A1C0"/>
<evidence type="ECO:0000313" key="2">
    <source>
        <dbReference type="EMBL" id="KAK4157838.1"/>
    </source>
</evidence>
<proteinExistence type="predicted"/>
<reference evidence="2" key="1">
    <citation type="journal article" date="2023" name="Mol. Phylogenet. Evol.">
        <title>Genome-scale phylogeny and comparative genomics of the fungal order Sordariales.</title>
        <authorList>
            <person name="Hensen N."/>
            <person name="Bonometti L."/>
            <person name="Westerberg I."/>
            <person name="Brannstrom I.O."/>
            <person name="Guillou S."/>
            <person name="Cros-Aarteil S."/>
            <person name="Calhoun S."/>
            <person name="Haridas S."/>
            <person name="Kuo A."/>
            <person name="Mondo S."/>
            <person name="Pangilinan J."/>
            <person name="Riley R."/>
            <person name="LaButti K."/>
            <person name="Andreopoulos B."/>
            <person name="Lipzen A."/>
            <person name="Chen C."/>
            <person name="Yan M."/>
            <person name="Daum C."/>
            <person name="Ng V."/>
            <person name="Clum A."/>
            <person name="Steindorff A."/>
            <person name="Ohm R.A."/>
            <person name="Martin F."/>
            <person name="Silar P."/>
            <person name="Natvig D.O."/>
            <person name="Lalanne C."/>
            <person name="Gautier V."/>
            <person name="Ament-Velasquez S.L."/>
            <person name="Kruys A."/>
            <person name="Hutchinson M.I."/>
            <person name="Powell A.J."/>
            <person name="Barry K."/>
            <person name="Miller A.N."/>
            <person name="Grigoriev I.V."/>
            <person name="Debuchy R."/>
            <person name="Gladieux P."/>
            <person name="Hiltunen Thoren M."/>
            <person name="Johannesson H."/>
        </authorList>
    </citation>
    <scope>NUCLEOTIDE SEQUENCE</scope>
    <source>
        <strain evidence="2">CBS 538.74</strain>
    </source>
</reference>
<comment type="caution">
    <text evidence="2">The sequence shown here is derived from an EMBL/GenBank/DDBJ whole genome shotgun (WGS) entry which is preliminary data.</text>
</comment>
<feature type="compositionally biased region" description="Basic and acidic residues" evidence="1">
    <location>
        <begin position="19"/>
        <end position="30"/>
    </location>
</feature>
<accession>A0AAN7A1C0</accession>
<dbReference type="Proteomes" id="UP001302745">
    <property type="component" value="Unassembled WGS sequence"/>
</dbReference>
<reference evidence="2" key="2">
    <citation type="submission" date="2023-05" db="EMBL/GenBank/DDBJ databases">
        <authorList>
            <consortium name="Lawrence Berkeley National Laboratory"/>
            <person name="Steindorff A."/>
            <person name="Hensen N."/>
            <person name="Bonometti L."/>
            <person name="Westerberg I."/>
            <person name="Brannstrom I.O."/>
            <person name="Guillou S."/>
            <person name="Cros-Aarteil S."/>
            <person name="Calhoun S."/>
            <person name="Haridas S."/>
            <person name="Kuo A."/>
            <person name="Mondo S."/>
            <person name="Pangilinan J."/>
            <person name="Riley R."/>
            <person name="Labutti K."/>
            <person name="Andreopoulos B."/>
            <person name="Lipzen A."/>
            <person name="Chen C."/>
            <person name="Yanf M."/>
            <person name="Daum C."/>
            <person name="Ng V."/>
            <person name="Clum A."/>
            <person name="Ohm R."/>
            <person name="Martin F."/>
            <person name="Silar P."/>
            <person name="Natvig D."/>
            <person name="Lalanne C."/>
            <person name="Gautier V."/>
            <person name="Ament-Velasquez S.L."/>
            <person name="Kruys A."/>
            <person name="Hutchinson M.I."/>
            <person name="Powell A.J."/>
            <person name="Barry K."/>
            <person name="Miller A.N."/>
            <person name="Grigoriev I.V."/>
            <person name="Debuchy R."/>
            <person name="Gladieux P."/>
            <person name="Thoren M.H."/>
            <person name="Johannesson H."/>
        </authorList>
    </citation>
    <scope>NUCLEOTIDE SEQUENCE</scope>
    <source>
        <strain evidence="2">CBS 538.74</strain>
    </source>
</reference>
<evidence type="ECO:0000313" key="3">
    <source>
        <dbReference type="Proteomes" id="UP001302745"/>
    </source>
</evidence>
<protein>
    <submittedName>
        <fullName evidence="2">Uncharacterized protein</fullName>
    </submittedName>
</protein>
<evidence type="ECO:0000256" key="1">
    <source>
        <dbReference type="SAM" id="MobiDB-lite"/>
    </source>
</evidence>
<keyword evidence="3" id="KW-1185">Reference proteome</keyword>
<sequence>MPAPEPTSNAETTKQGLLKPREVDVKKQSLEDDKEISDRDVLKGLKIICAASADAEFDALVRKKTGLRLRQFLADLQSCGQLSEIRMG</sequence>
<feature type="compositionally biased region" description="Polar residues" evidence="1">
    <location>
        <begin position="1"/>
        <end position="15"/>
    </location>
</feature>
<organism evidence="2 3">
    <name type="scientific">Chaetomidium leptoderma</name>
    <dbReference type="NCBI Taxonomy" id="669021"/>
    <lineage>
        <taxon>Eukaryota</taxon>
        <taxon>Fungi</taxon>
        <taxon>Dikarya</taxon>
        <taxon>Ascomycota</taxon>
        <taxon>Pezizomycotina</taxon>
        <taxon>Sordariomycetes</taxon>
        <taxon>Sordariomycetidae</taxon>
        <taxon>Sordariales</taxon>
        <taxon>Chaetomiaceae</taxon>
        <taxon>Chaetomidium</taxon>
    </lineage>
</organism>
<name>A0AAN7A1C0_9PEZI</name>
<feature type="region of interest" description="Disordered" evidence="1">
    <location>
        <begin position="1"/>
        <end position="30"/>
    </location>
</feature>
<gene>
    <name evidence="2" type="ORF">C8A00DRAFT_29224</name>
</gene>
<dbReference type="EMBL" id="MU856845">
    <property type="protein sequence ID" value="KAK4157838.1"/>
    <property type="molecule type" value="Genomic_DNA"/>
</dbReference>